<keyword evidence="2" id="KW-0489">Methyltransferase</keyword>
<dbReference type="EMBL" id="JOKG01000004">
    <property type="protein sequence ID" value="KEQ12798.1"/>
    <property type="molecule type" value="Genomic_DNA"/>
</dbReference>
<dbReference type="CDD" id="cd10540">
    <property type="entry name" value="SET_SpSet7-like"/>
    <property type="match status" value="1"/>
</dbReference>
<evidence type="ECO:0000313" key="2">
    <source>
        <dbReference type="EMBL" id="KEQ12798.1"/>
    </source>
</evidence>
<proteinExistence type="predicted"/>
<dbReference type="InterPro" id="IPR046341">
    <property type="entry name" value="SET_dom_sf"/>
</dbReference>
<dbReference type="SUPFAM" id="SSF82199">
    <property type="entry name" value="SET domain"/>
    <property type="match status" value="1"/>
</dbReference>
<keyword evidence="3" id="KW-1185">Reference proteome</keyword>
<dbReference type="AlphaFoldDB" id="A0A081N2X5"/>
<evidence type="ECO:0000259" key="1">
    <source>
        <dbReference type="PROSITE" id="PS50280"/>
    </source>
</evidence>
<gene>
    <name evidence="2" type="ORF">GZ77_20280</name>
</gene>
<dbReference type="Gene3D" id="2.170.270.10">
    <property type="entry name" value="SET domain"/>
    <property type="match status" value="1"/>
</dbReference>
<dbReference type="PROSITE" id="PS50280">
    <property type="entry name" value="SET"/>
    <property type="match status" value="1"/>
</dbReference>
<protein>
    <submittedName>
        <fullName evidence="2">Lysine methyltransferase</fullName>
    </submittedName>
</protein>
<feature type="domain" description="SET" evidence="1">
    <location>
        <begin position="1"/>
        <end position="109"/>
    </location>
</feature>
<comment type="caution">
    <text evidence="2">The sequence shown here is derived from an EMBL/GenBank/DDBJ whole genome shotgun (WGS) entry which is preliminary data.</text>
</comment>
<accession>A0A081N2X5</accession>
<reference evidence="2 3" key="1">
    <citation type="submission" date="2014-06" db="EMBL/GenBank/DDBJ databases">
        <title>Whole Genome Sequences of Three Symbiotic Endozoicomonas Bacteria.</title>
        <authorList>
            <person name="Neave M.J."/>
            <person name="Apprill A."/>
            <person name="Voolstra C.R."/>
        </authorList>
    </citation>
    <scope>NUCLEOTIDE SEQUENCE [LARGE SCALE GENOMIC DNA]</scope>
    <source>
        <strain evidence="2 3">LMG 24815</strain>
    </source>
</reference>
<organism evidence="2 3">
    <name type="scientific">Endozoicomonas montiporae</name>
    <dbReference type="NCBI Taxonomy" id="1027273"/>
    <lineage>
        <taxon>Bacteria</taxon>
        <taxon>Pseudomonadati</taxon>
        <taxon>Pseudomonadota</taxon>
        <taxon>Gammaproteobacteria</taxon>
        <taxon>Oceanospirillales</taxon>
        <taxon>Endozoicomonadaceae</taxon>
        <taxon>Endozoicomonas</taxon>
    </lineage>
</organism>
<name>A0A081N2X5_9GAMM</name>
<dbReference type="GO" id="GO:0032259">
    <property type="term" value="P:methylation"/>
    <property type="evidence" value="ECO:0007669"/>
    <property type="project" value="UniProtKB-KW"/>
</dbReference>
<dbReference type="SMART" id="SM00317">
    <property type="entry name" value="SET"/>
    <property type="match status" value="1"/>
</dbReference>
<dbReference type="Pfam" id="PF00856">
    <property type="entry name" value="SET"/>
    <property type="match status" value="1"/>
</dbReference>
<dbReference type="RefSeq" id="WP_034878174.1">
    <property type="nucleotide sequence ID" value="NZ_JOKG01000004.1"/>
</dbReference>
<dbReference type="Proteomes" id="UP000028006">
    <property type="component" value="Unassembled WGS sequence"/>
</dbReference>
<dbReference type="GO" id="GO:0062122">
    <property type="term" value="F:histone H3K37 methyltransferase activity"/>
    <property type="evidence" value="ECO:0007669"/>
    <property type="project" value="InterPro"/>
</dbReference>
<dbReference type="eggNOG" id="COG2940">
    <property type="taxonomic scope" value="Bacteria"/>
</dbReference>
<dbReference type="PIRSF" id="PIRSF022536">
    <property type="entry name" value="A612L_SET"/>
    <property type="match status" value="1"/>
</dbReference>
<dbReference type="InterPro" id="IPR001214">
    <property type="entry name" value="SET_dom"/>
</dbReference>
<evidence type="ECO:0000313" key="3">
    <source>
        <dbReference type="Proteomes" id="UP000028006"/>
    </source>
</evidence>
<sequence>MLYVATRDAKGRGVYSSKKIQRDQVIERCEMLVIPEEETALLDSTMLFNYYFCWGEDQKDGAIALGFGSIYNHSYTPNALYRIDLDDQMLEFVALRDIPANEEITINYNGAPEDKSPLWNAEEIKWIE</sequence>
<dbReference type="InterPro" id="IPR009207">
    <property type="entry name" value="SET7_MeTrfase"/>
</dbReference>
<keyword evidence="2" id="KW-0808">Transferase</keyword>